<organism evidence="1 2">
    <name type="scientific">Plasmopara halstedii</name>
    <name type="common">Downy mildew of sunflower</name>
    <dbReference type="NCBI Taxonomy" id="4781"/>
    <lineage>
        <taxon>Eukaryota</taxon>
        <taxon>Sar</taxon>
        <taxon>Stramenopiles</taxon>
        <taxon>Oomycota</taxon>
        <taxon>Peronosporomycetes</taxon>
        <taxon>Peronosporales</taxon>
        <taxon>Peronosporaceae</taxon>
        <taxon>Plasmopara</taxon>
    </lineage>
</organism>
<reference evidence="2" key="1">
    <citation type="submission" date="2014-09" db="EMBL/GenBank/DDBJ databases">
        <authorList>
            <person name="Sharma Rahul"/>
            <person name="Thines Marco"/>
        </authorList>
    </citation>
    <scope>NUCLEOTIDE SEQUENCE [LARGE SCALE GENOMIC DNA]</scope>
</reference>
<dbReference type="RefSeq" id="XP_024584896.1">
    <property type="nucleotide sequence ID" value="XM_024719615.1"/>
</dbReference>
<dbReference type="AlphaFoldDB" id="A0A0P1B1A9"/>
<dbReference type="Proteomes" id="UP000054928">
    <property type="component" value="Unassembled WGS sequence"/>
</dbReference>
<protein>
    <submittedName>
        <fullName evidence="1">Uncharacterized protein</fullName>
    </submittedName>
</protein>
<evidence type="ECO:0000313" key="2">
    <source>
        <dbReference type="Proteomes" id="UP000054928"/>
    </source>
</evidence>
<name>A0A0P1B1A9_PLAHL</name>
<keyword evidence="2" id="KW-1185">Reference proteome</keyword>
<evidence type="ECO:0000313" key="1">
    <source>
        <dbReference type="EMBL" id="CEG48527.1"/>
    </source>
</evidence>
<accession>A0A0P1B1A9</accession>
<sequence>MTASNCAARIYTRNHFFNLLSRIAPLPIAHNPDIHLVTVTPHFCKPETAT</sequence>
<dbReference type="EMBL" id="CCYD01002939">
    <property type="protein sequence ID" value="CEG48527.1"/>
    <property type="molecule type" value="Genomic_DNA"/>
</dbReference>
<proteinExistence type="predicted"/>
<dbReference type="GeneID" id="36401400"/>